<organism evidence="15 16">
    <name type="scientific">Ureibacillus xyleni</name>
    <dbReference type="NCBI Taxonomy" id="614648"/>
    <lineage>
        <taxon>Bacteria</taxon>
        <taxon>Bacillati</taxon>
        <taxon>Bacillota</taxon>
        <taxon>Bacilli</taxon>
        <taxon>Bacillales</taxon>
        <taxon>Caryophanaceae</taxon>
        <taxon>Ureibacillus</taxon>
    </lineage>
</organism>
<dbReference type="GO" id="GO:0005524">
    <property type="term" value="F:ATP binding"/>
    <property type="evidence" value="ECO:0007669"/>
    <property type="project" value="UniProtKB-KW"/>
</dbReference>
<evidence type="ECO:0000256" key="1">
    <source>
        <dbReference type="ARBA" id="ARBA00002290"/>
    </source>
</evidence>
<dbReference type="Gene3D" id="3.90.640.10">
    <property type="entry name" value="Actin, Chain A, domain 4"/>
    <property type="match status" value="1"/>
</dbReference>
<evidence type="ECO:0000256" key="2">
    <source>
        <dbReference type="ARBA" id="ARBA00007381"/>
    </source>
</evidence>
<dbReference type="InterPro" id="IPR029047">
    <property type="entry name" value="HSP70_peptide-bd_sf"/>
</dbReference>
<dbReference type="CDD" id="cd24029">
    <property type="entry name" value="ASKHA_NBD_HSP70_DnaK_HscA_HscC"/>
    <property type="match status" value="1"/>
</dbReference>
<dbReference type="InterPro" id="IPR002035">
    <property type="entry name" value="VWF_A"/>
</dbReference>
<keyword evidence="6 13" id="KW-0547">Nucleotide-binding</keyword>
<evidence type="ECO:0000256" key="6">
    <source>
        <dbReference type="ARBA" id="ARBA00022741"/>
    </source>
</evidence>
<keyword evidence="16" id="KW-1185">Reference proteome</keyword>
<feature type="domain" description="VWFA" evidence="14">
    <location>
        <begin position="502"/>
        <end position="667"/>
    </location>
</feature>
<dbReference type="InterPro" id="IPR018181">
    <property type="entry name" value="Heat_shock_70_CS"/>
</dbReference>
<keyword evidence="7 13" id="KW-0067">ATP-binding</keyword>
<dbReference type="Gene3D" id="3.30.420.40">
    <property type="match status" value="2"/>
</dbReference>
<evidence type="ECO:0000256" key="3">
    <source>
        <dbReference type="ARBA" id="ARBA00014415"/>
    </source>
</evidence>
<dbReference type="Pfam" id="PF00012">
    <property type="entry name" value="HSP70"/>
    <property type="match status" value="1"/>
</dbReference>
<protein>
    <recommendedName>
        <fullName evidence="3">Chaperone protein DnaK</fullName>
    </recommendedName>
    <alternativeName>
        <fullName evidence="4">Chaperone protein dnaK</fullName>
    </alternativeName>
    <alternativeName>
        <fullName evidence="12">HSP70</fullName>
    </alternativeName>
    <alternativeName>
        <fullName evidence="11">Heat shock 70 kDa protein</fullName>
    </alternativeName>
    <alternativeName>
        <fullName evidence="10">Heat shock protein 70</fullName>
    </alternativeName>
</protein>
<accession>A0A285SM64</accession>
<keyword evidence="5" id="KW-0597">Phosphoprotein</keyword>
<evidence type="ECO:0000256" key="7">
    <source>
        <dbReference type="ARBA" id="ARBA00022840"/>
    </source>
</evidence>
<evidence type="ECO:0000313" key="16">
    <source>
        <dbReference type="Proteomes" id="UP000219636"/>
    </source>
</evidence>
<dbReference type="AlphaFoldDB" id="A0A285SM64"/>
<dbReference type="EMBL" id="OBMQ01000005">
    <property type="protein sequence ID" value="SOC09109.1"/>
    <property type="molecule type" value="Genomic_DNA"/>
</dbReference>
<dbReference type="InterPro" id="IPR013126">
    <property type="entry name" value="Hsp_70_fam"/>
</dbReference>
<dbReference type="CDD" id="cd00198">
    <property type="entry name" value="vWFA"/>
    <property type="match status" value="1"/>
</dbReference>
<comment type="function">
    <text evidence="1">Acts as a chaperone.</text>
</comment>
<dbReference type="InterPro" id="IPR036465">
    <property type="entry name" value="vWFA_dom_sf"/>
</dbReference>
<evidence type="ECO:0000256" key="11">
    <source>
        <dbReference type="ARBA" id="ARBA00030945"/>
    </source>
</evidence>
<dbReference type="Proteomes" id="UP000219636">
    <property type="component" value="Unassembled WGS sequence"/>
</dbReference>
<evidence type="ECO:0000259" key="14">
    <source>
        <dbReference type="PROSITE" id="PS50234"/>
    </source>
</evidence>
<dbReference type="Gene3D" id="2.60.34.10">
    <property type="entry name" value="Substrate Binding Domain Of DNAk, Chain A, domain 1"/>
    <property type="match status" value="1"/>
</dbReference>
<keyword evidence="9" id="KW-0143">Chaperone</keyword>
<dbReference type="FunFam" id="3.30.420.40:FF:000028">
    <property type="entry name" value="heat shock 70 kDa protein-like"/>
    <property type="match status" value="1"/>
</dbReference>
<dbReference type="SUPFAM" id="SSF53067">
    <property type="entry name" value="Actin-like ATPase domain"/>
    <property type="match status" value="2"/>
</dbReference>
<dbReference type="InterPro" id="IPR043129">
    <property type="entry name" value="ATPase_NBD"/>
</dbReference>
<dbReference type="PROSITE" id="PS01036">
    <property type="entry name" value="HSP70_3"/>
    <property type="match status" value="1"/>
</dbReference>
<name>A0A285SM64_9BACL</name>
<dbReference type="SUPFAM" id="SSF53300">
    <property type="entry name" value="vWA-like"/>
    <property type="match status" value="1"/>
</dbReference>
<keyword evidence="8" id="KW-0346">Stress response</keyword>
<dbReference type="PROSITE" id="PS50234">
    <property type="entry name" value="VWFA"/>
    <property type="match status" value="1"/>
</dbReference>
<dbReference type="SUPFAM" id="SSF100920">
    <property type="entry name" value="Heat shock protein 70kD (HSP70), peptide-binding domain"/>
    <property type="match status" value="1"/>
</dbReference>
<sequence length="679" mass="75517">MKIQVGIDLGTTNTVCCWIKDGKEQYVRFAGKDTLPSILMYTNNQVFIGDVAKRRSIQNPDNFIRSAKTYMGDESWVQEIDGRSFNATDVAVEILKYVREQLISSFHLDSDTEVEAVITVPAYFKAKQREETKIAGERAGLIVKSIIQEPVAAALADTASRQEEERIFVLDLGGGTFDVSILNYSPDSQESYSIEKIAGDSKLGGDNFDEEIKEWLFSKVAKETGVNLRDDQCGIQEINRVRERIHRLAEEIKIDLSMKEVAAGNLANLFAHDNGTYNLEVTMTREEFEEECSLLFKKIERTMQRALRDCSLEPDDIQRILLVGGSSQIPKIKEITKSLFDKDPHKEKDLSKIVAAGAALYASNHEGMVEKVANILPHSLGIEVTSGNEQGKMEIMLKRGSRYSTKKDKLFTTSEDYQDAIIINIFEGENDFTKDNEFFGSLILDGIEKAEKGKPRISISFMFDNDGILHVQAKDLNTNVEMNSQVKIDKQAPKVVAPTSTNIALMIDTSGSMKKDGKMFKAQQAAKTLVTKQLDLSLHYAAIVSFADGVKVESNFTQNSQQLCDAIDRLTPRGGTHLQVAFREMQEVFKKGVNSSNCAIMVTDGRTSHEKLAIQKAQELKDQGVRIVAIGVGSDVKMNYLMGIATEQSDCYTIANMDELTDIFAKVSSSLCVVKEAIG</sequence>
<proteinExistence type="inferred from homology"/>
<evidence type="ECO:0000313" key="15">
    <source>
        <dbReference type="EMBL" id="SOC09109.1"/>
    </source>
</evidence>
<reference evidence="16" key="1">
    <citation type="submission" date="2017-08" db="EMBL/GenBank/DDBJ databases">
        <authorList>
            <person name="Varghese N."/>
            <person name="Submissions S."/>
        </authorList>
    </citation>
    <scope>NUCLEOTIDE SEQUENCE [LARGE SCALE GENOMIC DNA]</scope>
    <source>
        <strain evidence="16">JC22</strain>
    </source>
</reference>
<dbReference type="RefSeq" id="WP_161946656.1">
    <property type="nucleotide sequence ID" value="NZ_OBMQ01000005.1"/>
</dbReference>
<dbReference type="GO" id="GO:0140662">
    <property type="term" value="F:ATP-dependent protein folding chaperone"/>
    <property type="evidence" value="ECO:0007669"/>
    <property type="project" value="InterPro"/>
</dbReference>
<dbReference type="PRINTS" id="PR00301">
    <property type="entry name" value="HEATSHOCK70"/>
</dbReference>
<dbReference type="PROSITE" id="PS00329">
    <property type="entry name" value="HSP70_2"/>
    <property type="match status" value="1"/>
</dbReference>
<evidence type="ECO:0000256" key="5">
    <source>
        <dbReference type="ARBA" id="ARBA00022553"/>
    </source>
</evidence>
<evidence type="ECO:0000256" key="9">
    <source>
        <dbReference type="ARBA" id="ARBA00023186"/>
    </source>
</evidence>
<dbReference type="FunFam" id="3.90.640.10:FF:000003">
    <property type="entry name" value="Molecular chaperone DnaK"/>
    <property type="match status" value="1"/>
</dbReference>
<dbReference type="Gene3D" id="3.40.50.410">
    <property type="entry name" value="von Willebrand factor, type A domain"/>
    <property type="match status" value="1"/>
</dbReference>
<evidence type="ECO:0000256" key="13">
    <source>
        <dbReference type="RuleBase" id="RU003322"/>
    </source>
</evidence>
<evidence type="ECO:0000256" key="12">
    <source>
        <dbReference type="ARBA" id="ARBA00033103"/>
    </source>
</evidence>
<evidence type="ECO:0000256" key="10">
    <source>
        <dbReference type="ARBA" id="ARBA00030019"/>
    </source>
</evidence>
<gene>
    <name evidence="15" type="ORF">SAMN05880501_105180</name>
</gene>
<dbReference type="SMART" id="SM00327">
    <property type="entry name" value="VWA"/>
    <property type="match status" value="1"/>
</dbReference>
<evidence type="ECO:0000256" key="4">
    <source>
        <dbReference type="ARBA" id="ARBA00017249"/>
    </source>
</evidence>
<comment type="similarity">
    <text evidence="2 13">Belongs to the heat shock protein 70 family.</text>
</comment>
<dbReference type="PANTHER" id="PTHR19375">
    <property type="entry name" value="HEAT SHOCK PROTEIN 70KDA"/>
    <property type="match status" value="1"/>
</dbReference>
<evidence type="ECO:0000256" key="8">
    <source>
        <dbReference type="ARBA" id="ARBA00023016"/>
    </source>
</evidence>